<evidence type="ECO:0000256" key="6">
    <source>
        <dbReference type="ARBA" id="ARBA00022967"/>
    </source>
</evidence>
<dbReference type="RefSeq" id="WP_344795549.1">
    <property type="nucleotide sequence ID" value="NZ_BAABBN010000004.1"/>
</dbReference>
<evidence type="ECO:0000256" key="2">
    <source>
        <dbReference type="ARBA" id="ARBA00022475"/>
    </source>
</evidence>
<keyword evidence="6" id="KW-1278">Translocase</keyword>
<reference evidence="10" key="1">
    <citation type="journal article" date="2019" name="Int. J. Syst. Evol. Microbiol.">
        <title>The Global Catalogue of Microorganisms (GCM) 10K type strain sequencing project: providing services to taxonomists for standard genome sequencing and annotation.</title>
        <authorList>
            <consortium name="The Broad Institute Genomics Platform"/>
            <consortium name="The Broad Institute Genome Sequencing Center for Infectious Disease"/>
            <person name="Wu L."/>
            <person name="Ma J."/>
        </authorList>
    </citation>
    <scope>NUCLEOTIDE SEQUENCE [LARGE SCALE GENOMIC DNA]</scope>
    <source>
        <strain evidence="10">JCM 17551</strain>
    </source>
</reference>
<evidence type="ECO:0000313" key="10">
    <source>
        <dbReference type="Proteomes" id="UP001501565"/>
    </source>
</evidence>
<dbReference type="EMBL" id="BAABBN010000004">
    <property type="protein sequence ID" value="GAA3915085.1"/>
    <property type="molecule type" value="Genomic_DNA"/>
</dbReference>
<dbReference type="PANTHER" id="PTHR42781:SF1">
    <property type="entry name" value="THIAMINE IMPORT ATP-BINDING PROTEIN THIQ"/>
    <property type="match status" value="1"/>
</dbReference>
<dbReference type="InterPro" id="IPR050093">
    <property type="entry name" value="ABC_SmlMolc_Importer"/>
</dbReference>
<dbReference type="Gene3D" id="3.40.50.300">
    <property type="entry name" value="P-loop containing nucleotide triphosphate hydrolases"/>
    <property type="match status" value="1"/>
</dbReference>
<accession>A0ABP7M5Y1</accession>
<sequence>MSSVTNEQLLPIVSIENEQLSYASGKKAQPVLSDLNLTIQAGERIALVGKSGCGKSTLLRHLRSSLKEPAWCPQDPGLVPMLSVLHNIYMGKLNQYSWITNLFHLIRPSNEIKLDIQAVAQQLEIANLLQNSVDQLSGGQQQRVALGRALYQQSDVFLGDEPLSAVDELQAKRLLDHILSAHETAIIALHDVNLAFSFATRIIGLKDGQIEIDQATTELTPDDLMRLY</sequence>
<protein>
    <submittedName>
        <fullName evidence="9">Phosphonate ABC transporter ATP-binding protein</fullName>
    </submittedName>
</protein>
<keyword evidence="2" id="KW-1003">Cell membrane</keyword>
<dbReference type="InterPro" id="IPR003593">
    <property type="entry name" value="AAA+_ATPase"/>
</dbReference>
<dbReference type="SUPFAM" id="SSF52540">
    <property type="entry name" value="P-loop containing nucleoside triphosphate hydrolases"/>
    <property type="match status" value="1"/>
</dbReference>
<dbReference type="Pfam" id="PF00005">
    <property type="entry name" value="ABC_tran"/>
    <property type="match status" value="1"/>
</dbReference>
<keyword evidence="3" id="KW-0997">Cell inner membrane</keyword>
<feature type="domain" description="ABC transporter" evidence="8">
    <location>
        <begin position="15"/>
        <end position="227"/>
    </location>
</feature>
<organism evidence="9 10">
    <name type="scientific">Litoribacillus peritrichatus</name>
    <dbReference type="NCBI Taxonomy" id="718191"/>
    <lineage>
        <taxon>Bacteria</taxon>
        <taxon>Pseudomonadati</taxon>
        <taxon>Pseudomonadota</taxon>
        <taxon>Gammaproteobacteria</taxon>
        <taxon>Oceanospirillales</taxon>
        <taxon>Oceanospirillaceae</taxon>
        <taxon>Litoribacillus</taxon>
    </lineage>
</organism>
<keyword evidence="4" id="KW-0547">Nucleotide-binding</keyword>
<dbReference type="GO" id="GO:0005524">
    <property type="term" value="F:ATP binding"/>
    <property type="evidence" value="ECO:0007669"/>
    <property type="project" value="UniProtKB-KW"/>
</dbReference>
<dbReference type="Proteomes" id="UP001501565">
    <property type="component" value="Unassembled WGS sequence"/>
</dbReference>
<name>A0ABP7M5Y1_9GAMM</name>
<dbReference type="InterPro" id="IPR003439">
    <property type="entry name" value="ABC_transporter-like_ATP-bd"/>
</dbReference>
<keyword evidence="5 9" id="KW-0067">ATP-binding</keyword>
<dbReference type="SMART" id="SM00382">
    <property type="entry name" value="AAA"/>
    <property type="match status" value="1"/>
</dbReference>
<dbReference type="PROSITE" id="PS50893">
    <property type="entry name" value="ABC_TRANSPORTER_2"/>
    <property type="match status" value="1"/>
</dbReference>
<keyword evidence="7" id="KW-0472">Membrane</keyword>
<evidence type="ECO:0000256" key="4">
    <source>
        <dbReference type="ARBA" id="ARBA00022741"/>
    </source>
</evidence>
<evidence type="ECO:0000256" key="5">
    <source>
        <dbReference type="ARBA" id="ARBA00022840"/>
    </source>
</evidence>
<gene>
    <name evidence="9" type="primary">phnC</name>
    <name evidence="9" type="ORF">GCM10022277_07060</name>
</gene>
<dbReference type="PANTHER" id="PTHR42781">
    <property type="entry name" value="SPERMIDINE/PUTRESCINE IMPORT ATP-BINDING PROTEIN POTA"/>
    <property type="match status" value="1"/>
</dbReference>
<comment type="caution">
    <text evidence="9">The sequence shown here is derived from an EMBL/GenBank/DDBJ whole genome shotgun (WGS) entry which is preliminary data.</text>
</comment>
<dbReference type="InterPro" id="IPR027417">
    <property type="entry name" value="P-loop_NTPase"/>
</dbReference>
<keyword evidence="10" id="KW-1185">Reference proteome</keyword>
<evidence type="ECO:0000259" key="8">
    <source>
        <dbReference type="PROSITE" id="PS50893"/>
    </source>
</evidence>
<evidence type="ECO:0000256" key="7">
    <source>
        <dbReference type="ARBA" id="ARBA00023136"/>
    </source>
</evidence>
<evidence type="ECO:0000256" key="1">
    <source>
        <dbReference type="ARBA" id="ARBA00022448"/>
    </source>
</evidence>
<dbReference type="PROSITE" id="PS00211">
    <property type="entry name" value="ABC_TRANSPORTER_1"/>
    <property type="match status" value="1"/>
</dbReference>
<proteinExistence type="predicted"/>
<dbReference type="InterPro" id="IPR017871">
    <property type="entry name" value="ABC_transporter-like_CS"/>
</dbReference>
<evidence type="ECO:0000313" key="9">
    <source>
        <dbReference type="EMBL" id="GAA3915085.1"/>
    </source>
</evidence>
<evidence type="ECO:0000256" key="3">
    <source>
        <dbReference type="ARBA" id="ARBA00022519"/>
    </source>
</evidence>
<keyword evidence="1" id="KW-0813">Transport</keyword>